<keyword evidence="2" id="KW-1185">Reference proteome</keyword>
<evidence type="ECO:0000313" key="2">
    <source>
        <dbReference type="Proteomes" id="UP001457282"/>
    </source>
</evidence>
<dbReference type="GO" id="GO:0003723">
    <property type="term" value="F:RNA binding"/>
    <property type="evidence" value="ECO:0007669"/>
    <property type="project" value="InterPro"/>
</dbReference>
<dbReference type="InterPro" id="IPR046960">
    <property type="entry name" value="PPR_At4g14850-like_plant"/>
</dbReference>
<dbReference type="Pfam" id="PF20431">
    <property type="entry name" value="E_motif"/>
    <property type="match status" value="1"/>
</dbReference>
<evidence type="ECO:0000313" key="1">
    <source>
        <dbReference type="EMBL" id="KAK9948360.1"/>
    </source>
</evidence>
<name>A0AAW1YIF3_RUBAR</name>
<sequence>MDLHSSLYPRIPSHQATQLKAKRVMSISLAHTPKNRIFLSHRHSSSAFMWSIPEKRLLGPDKGRGGILPDEITFHSPSLHIIGAWLIMINVYNDVGLIQGAEKLLGKCQRLLKICHRNPWHGQMCLVHVVSKGMLPQNMSREIAISLIDMEPQNIAYYRLLLNVYAAACRWDDVAWVKEMMKEHKVGRLPGCSLVNLNEIVHKSL</sequence>
<organism evidence="1 2">
    <name type="scientific">Rubus argutus</name>
    <name type="common">Southern blackberry</name>
    <dbReference type="NCBI Taxonomy" id="59490"/>
    <lineage>
        <taxon>Eukaryota</taxon>
        <taxon>Viridiplantae</taxon>
        <taxon>Streptophyta</taxon>
        <taxon>Embryophyta</taxon>
        <taxon>Tracheophyta</taxon>
        <taxon>Spermatophyta</taxon>
        <taxon>Magnoliopsida</taxon>
        <taxon>eudicotyledons</taxon>
        <taxon>Gunneridae</taxon>
        <taxon>Pentapetalae</taxon>
        <taxon>rosids</taxon>
        <taxon>fabids</taxon>
        <taxon>Rosales</taxon>
        <taxon>Rosaceae</taxon>
        <taxon>Rosoideae</taxon>
        <taxon>Rosoideae incertae sedis</taxon>
        <taxon>Rubus</taxon>
    </lineage>
</organism>
<reference evidence="1 2" key="1">
    <citation type="journal article" date="2023" name="G3 (Bethesda)">
        <title>A chromosome-length genome assembly and annotation of blackberry (Rubus argutus, cv. 'Hillquist').</title>
        <authorList>
            <person name="Bruna T."/>
            <person name="Aryal R."/>
            <person name="Dudchenko O."/>
            <person name="Sargent D.J."/>
            <person name="Mead D."/>
            <person name="Buti M."/>
            <person name="Cavallini A."/>
            <person name="Hytonen T."/>
            <person name="Andres J."/>
            <person name="Pham M."/>
            <person name="Weisz D."/>
            <person name="Mascagni F."/>
            <person name="Usai G."/>
            <person name="Natali L."/>
            <person name="Bassil N."/>
            <person name="Fernandez G.E."/>
            <person name="Lomsadze A."/>
            <person name="Armour M."/>
            <person name="Olukolu B."/>
            <person name="Poorten T."/>
            <person name="Britton C."/>
            <person name="Davik J."/>
            <person name="Ashrafi H."/>
            <person name="Aiden E.L."/>
            <person name="Borodovsky M."/>
            <person name="Worthington M."/>
        </authorList>
    </citation>
    <scope>NUCLEOTIDE SEQUENCE [LARGE SCALE GENOMIC DNA]</scope>
    <source>
        <strain evidence="1">PI 553951</strain>
    </source>
</reference>
<comment type="caution">
    <text evidence="1">The sequence shown here is derived from an EMBL/GenBank/DDBJ whole genome shotgun (WGS) entry which is preliminary data.</text>
</comment>
<dbReference type="GO" id="GO:0009451">
    <property type="term" value="P:RNA modification"/>
    <property type="evidence" value="ECO:0007669"/>
    <property type="project" value="InterPro"/>
</dbReference>
<dbReference type="PANTHER" id="PTHR47926">
    <property type="entry name" value="PENTATRICOPEPTIDE REPEAT-CONTAINING PROTEIN"/>
    <property type="match status" value="1"/>
</dbReference>
<dbReference type="InterPro" id="IPR046848">
    <property type="entry name" value="E_motif"/>
</dbReference>
<proteinExistence type="predicted"/>
<accession>A0AAW1YIF3</accession>
<gene>
    <name evidence="1" type="ORF">M0R45_003941</name>
</gene>
<dbReference type="EMBL" id="JBEDUW010000001">
    <property type="protein sequence ID" value="KAK9948360.1"/>
    <property type="molecule type" value="Genomic_DNA"/>
</dbReference>
<dbReference type="Proteomes" id="UP001457282">
    <property type="component" value="Unassembled WGS sequence"/>
</dbReference>
<dbReference type="AlphaFoldDB" id="A0AAW1YIF3"/>
<evidence type="ECO:0008006" key="3">
    <source>
        <dbReference type="Google" id="ProtNLM"/>
    </source>
</evidence>
<protein>
    <recommendedName>
        <fullName evidence="3">Pentatricopeptide repeat-containing protein</fullName>
    </recommendedName>
</protein>